<feature type="compositionally biased region" description="Basic and acidic residues" evidence="1">
    <location>
        <begin position="75"/>
        <end position="88"/>
    </location>
</feature>
<name>A0ABQ6A639_9PROT</name>
<evidence type="ECO:0000256" key="1">
    <source>
        <dbReference type="SAM" id="MobiDB-lite"/>
    </source>
</evidence>
<keyword evidence="4" id="KW-1185">Reference proteome</keyword>
<comment type="caution">
    <text evidence="3">The sequence shown here is derived from an EMBL/GenBank/DDBJ whole genome shotgun (WGS) entry which is preliminary data.</text>
</comment>
<evidence type="ECO:0000313" key="4">
    <source>
        <dbReference type="Proteomes" id="UP001156641"/>
    </source>
</evidence>
<evidence type="ECO:0000256" key="2">
    <source>
        <dbReference type="SAM" id="SignalP"/>
    </source>
</evidence>
<reference evidence="4" key="1">
    <citation type="journal article" date="2019" name="Int. J. Syst. Evol. Microbiol.">
        <title>The Global Catalogue of Microorganisms (GCM) 10K type strain sequencing project: providing services to taxonomists for standard genome sequencing and annotation.</title>
        <authorList>
            <consortium name="The Broad Institute Genomics Platform"/>
            <consortium name="The Broad Institute Genome Sequencing Center for Infectious Disease"/>
            <person name="Wu L."/>
            <person name="Ma J."/>
        </authorList>
    </citation>
    <scope>NUCLEOTIDE SEQUENCE [LARGE SCALE GENOMIC DNA]</scope>
    <source>
        <strain evidence="4">NBRC 112502</strain>
    </source>
</reference>
<dbReference type="EMBL" id="BSOS01000005">
    <property type="protein sequence ID" value="GLR65570.1"/>
    <property type="molecule type" value="Genomic_DNA"/>
</dbReference>
<dbReference type="PROSITE" id="PS51257">
    <property type="entry name" value="PROKAR_LIPOPROTEIN"/>
    <property type="match status" value="1"/>
</dbReference>
<accession>A0ABQ6A639</accession>
<proteinExistence type="predicted"/>
<evidence type="ECO:0008006" key="5">
    <source>
        <dbReference type="Google" id="ProtNLM"/>
    </source>
</evidence>
<organism evidence="3 4">
    <name type="scientific">Acidocella aquatica</name>
    <dbReference type="NCBI Taxonomy" id="1922313"/>
    <lineage>
        <taxon>Bacteria</taxon>
        <taxon>Pseudomonadati</taxon>
        <taxon>Pseudomonadota</taxon>
        <taxon>Alphaproteobacteria</taxon>
        <taxon>Acetobacterales</taxon>
        <taxon>Acidocellaceae</taxon>
        <taxon>Acidocella</taxon>
    </lineage>
</organism>
<sequence>MMKFLMAVLACGALAACAPVQPESQAQQADDAACTAQADAAYNASTLDEQARPSQNGLLYGAMPTHVFDGEKLGAEHDRQSQISDCERNGGNSGPDGLNGAPAVVPHIINP</sequence>
<keyword evidence="2" id="KW-0732">Signal</keyword>
<feature type="chain" id="PRO_5045905802" description="Lipoprotein" evidence="2">
    <location>
        <begin position="19"/>
        <end position="111"/>
    </location>
</feature>
<dbReference type="RefSeq" id="WP_284256072.1">
    <property type="nucleotide sequence ID" value="NZ_BSOS01000005.1"/>
</dbReference>
<feature type="region of interest" description="Disordered" evidence="1">
    <location>
        <begin position="75"/>
        <end position="111"/>
    </location>
</feature>
<feature type="signal peptide" evidence="2">
    <location>
        <begin position="1"/>
        <end position="18"/>
    </location>
</feature>
<protein>
    <recommendedName>
        <fullName evidence="5">Lipoprotein</fullName>
    </recommendedName>
</protein>
<evidence type="ECO:0000313" key="3">
    <source>
        <dbReference type="EMBL" id="GLR65570.1"/>
    </source>
</evidence>
<gene>
    <name evidence="3" type="ORF">GCM10010909_02480</name>
</gene>
<dbReference type="Proteomes" id="UP001156641">
    <property type="component" value="Unassembled WGS sequence"/>
</dbReference>